<proteinExistence type="predicted"/>
<dbReference type="Proteomes" id="UP001239213">
    <property type="component" value="Unassembled WGS sequence"/>
</dbReference>
<dbReference type="InterPro" id="IPR014756">
    <property type="entry name" value="Ig_E-set"/>
</dbReference>
<dbReference type="Pfam" id="PF09118">
    <property type="entry name" value="GO-like_E_set"/>
    <property type="match status" value="1"/>
</dbReference>
<keyword evidence="3" id="KW-1185">Reference proteome</keyword>
<protein>
    <submittedName>
        <fullName evidence="2">Galactose oxidase</fullName>
    </submittedName>
</protein>
<dbReference type="Gene3D" id="2.130.10.80">
    <property type="entry name" value="Galactose oxidase/kelch, beta-propeller"/>
    <property type="match status" value="2"/>
</dbReference>
<dbReference type="AlphaFoldDB" id="A0AAI9TY56"/>
<organism evidence="2 3">
    <name type="scientific">Colletotrichum cuscutae</name>
    <dbReference type="NCBI Taxonomy" id="1209917"/>
    <lineage>
        <taxon>Eukaryota</taxon>
        <taxon>Fungi</taxon>
        <taxon>Dikarya</taxon>
        <taxon>Ascomycota</taxon>
        <taxon>Pezizomycotina</taxon>
        <taxon>Sordariomycetes</taxon>
        <taxon>Hypocreomycetidae</taxon>
        <taxon>Glomerellales</taxon>
        <taxon>Glomerellaceae</taxon>
        <taxon>Colletotrichum</taxon>
        <taxon>Colletotrichum acutatum species complex</taxon>
    </lineage>
</organism>
<gene>
    <name evidence="2" type="ORF">CCUS01_02365</name>
</gene>
<evidence type="ECO:0000313" key="3">
    <source>
        <dbReference type="Proteomes" id="UP001239213"/>
    </source>
</evidence>
<dbReference type="PANTHER" id="PTHR32208">
    <property type="entry name" value="SECRETED PROTEIN-RELATED"/>
    <property type="match status" value="1"/>
</dbReference>
<dbReference type="SUPFAM" id="SSF81296">
    <property type="entry name" value="E set domains"/>
    <property type="match status" value="1"/>
</dbReference>
<evidence type="ECO:0000313" key="2">
    <source>
        <dbReference type="EMBL" id="KAK1446806.1"/>
    </source>
</evidence>
<dbReference type="SUPFAM" id="SSF50965">
    <property type="entry name" value="Galactose oxidase, central domain"/>
    <property type="match status" value="1"/>
</dbReference>
<dbReference type="CDD" id="cd02851">
    <property type="entry name" value="E_set_GO_C"/>
    <property type="match status" value="1"/>
</dbReference>
<dbReference type="InterPro" id="IPR015202">
    <property type="entry name" value="GO-like_E_set"/>
</dbReference>
<feature type="domain" description="WSC" evidence="1">
    <location>
        <begin position="1"/>
        <end position="72"/>
    </location>
</feature>
<sequence>MTVQMCQDHCGLYQSKYFGLGGAGRDCFCGDMPSDRGNSGSSFCKTACADDKGAFCGDGTGAAGYYNLYQLDFSQFQSIGQWSALVKFPVVPVAVALLPKTGELLAWSSGWRNRWTFPGNGKTYTSIYNPSSKEVTEALVENIQHDMFCPGISMDADGHIIVFTIGGSFRGGAQGKHGEIYDTVSKEWKKLDGCSVTPMLTQDTRGSFRADSHAWLHAWKDGYVFQAGPSKAMKWYSTRDSGSVKGAGNRGSDSDAMCGVNVMYDAVAGKILTVGGAPRYDGVASTANAHLENAKYNRGFANGVVLPDGKVFIVGGQSRTVLFSDANPQLFPEMWDPATKKFTTLKSHTTPRNYHSVALRMPDATIFSGGGGLCNGCTANHFDGQFFSPPYLFEADGQTLAKRPVVSDLSISECKAGDSFTITMDEAANYTFSMIRMGTSTHAVNTDQRRWPLEAQANDNQYTVTVPGDAGIALPGYWMLFAVNEAGVPSVAKTFRVAV</sequence>
<reference evidence="2" key="1">
    <citation type="submission" date="2016-11" db="EMBL/GenBank/DDBJ databases">
        <title>The genome sequence of Colletotrichum cuscutae.</title>
        <authorList>
            <person name="Baroncelli R."/>
        </authorList>
    </citation>
    <scope>NUCLEOTIDE SEQUENCE</scope>
    <source>
        <strain evidence="2">IMI 304802</strain>
    </source>
</reference>
<name>A0AAI9TY56_9PEZI</name>
<dbReference type="EMBL" id="MPDP01000315">
    <property type="protein sequence ID" value="KAK1446806.1"/>
    <property type="molecule type" value="Genomic_DNA"/>
</dbReference>
<evidence type="ECO:0000259" key="1">
    <source>
        <dbReference type="PROSITE" id="PS51212"/>
    </source>
</evidence>
<dbReference type="InterPro" id="IPR002889">
    <property type="entry name" value="WSC_carb-bd"/>
</dbReference>
<dbReference type="PANTHER" id="PTHR32208:SF56">
    <property type="entry name" value="GALACTOSE OXIDASE-RELATED"/>
    <property type="match status" value="1"/>
</dbReference>
<dbReference type="PROSITE" id="PS51212">
    <property type="entry name" value="WSC"/>
    <property type="match status" value="1"/>
</dbReference>
<dbReference type="InterPro" id="IPR013783">
    <property type="entry name" value="Ig-like_fold"/>
</dbReference>
<dbReference type="Gene3D" id="2.60.40.10">
    <property type="entry name" value="Immunoglobulins"/>
    <property type="match status" value="1"/>
</dbReference>
<comment type="caution">
    <text evidence="2">The sequence shown here is derived from an EMBL/GenBank/DDBJ whole genome shotgun (WGS) entry which is preliminary data.</text>
</comment>
<dbReference type="InterPro" id="IPR011043">
    <property type="entry name" value="Gal_Oxase/kelch_b-propeller"/>
</dbReference>
<dbReference type="InterPro" id="IPR037293">
    <property type="entry name" value="Gal_Oxidase_central_sf"/>
</dbReference>
<accession>A0AAI9TY56</accession>